<evidence type="ECO:0000259" key="3">
    <source>
        <dbReference type="Pfam" id="PF17304"/>
    </source>
</evidence>
<gene>
    <name evidence="4" type="primary">TDEL0G03410</name>
    <name evidence="4" type="ORF">TDEL_0G03410</name>
</gene>
<dbReference type="PANTHER" id="PTHR38402">
    <property type="entry name" value="MITOCHONDRIAL OUTER MEMBRANE PROTEIN OM14"/>
    <property type="match status" value="1"/>
</dbReference>
<feature type="transmembrane region" description="Helical" evidence="2">
    <location>
        <begin position="129"/>
        <end position="150"/>
    </location>
</feature>
<reference evidence="4 5" key="1">
    <citation type="journal article" date="2011" name="Proc. Natl. Acad. Sci. U.S.A.">
        <title>Evolutionary erosion of yeast sex chromosomes by mating-type switching accidents.</title>
        <authorList>
            <person name="Gordon J.L."/>
            <person name="Armisen D."/>
            <person name="Proux-Wera E."/>
            <person name="Oheigeartaigh S.S."/>
            <person name="Byrne K.P."/>
            <person name="Wolfe K.H."/>
        </authorList>
    </citation>
    <scope>NUCLEOTIDE SEQUENCE [LARGE SCALE GENOMIC DNA]</scope>
    <source>
        <strain evidence="5">ATCC 10662 / CBS 1146 / NBRC 0425 / NCYC 2629 / NRRL Y-866</strain>
    </source>
</reference>
<dbReference type="PANTHER" id="PTHR38402:SF1">
    <property type="entry name" value="MITOCHONDRIAL OUTER MEMBRANE PROTEIN OM14"/>
    <property type="match status" value="1"/>
</dbReference>
<evidence type="ECO:0000313" key="5">
    <source>
        <dbReference type="Proteomes" id="UP000005627"/>
    </source>
</evidence>
<keyword evidence="5" id="KW-1185">Reference proteome</keyword>
<evidence type="ECO:0000256" key="1">
    <source>
        <dbReference type="SAM" id="MobiDB-lite"/>
    </source>
</evidence>
<dbReference type="GO" id="GO:0006626">
    <property type="term" value="P:protein targeting to mitochondrion"/>
    <property type="evidence" value="ECO:0007669"/>
    <property type="project" value="TreeGrafter"/>
</dbReference>
<keyword evidence="2" id="KW-0812">Transmembrane</keyword>
<dbReference type="STRING" id="1076872.G8ZXU1"/>
<dbReference type="InParanoid" id="G8ZXU1"/>
<feature type="domain" description="Mitochondrial outer membrane protein OM14 C-terminal" evidence="3">
    <location>
        <begin position="94"/>
        <end position="159"/>
    </location>
</feature>
<dbReference type="InterPro" id="IPR039454">
    <property type="entry name" value="OM14"/>
</dbReference>
<keyword evidence="2" id="KW-1133">Transmembrane helix</keyword>
<dbReference type="Pfam" id="PF17304">
    <property type="entry name" value="OM14_C"/>
    <property type="match status" value="1"/>
</dbReference>
<dbReference type="InterPro" id="IPR039453">
    <property type="entry name" value="OM14_C"/>
</dbReference>
<feature type="region of interest" description="Disordered" evidence="1">
    <location>
        <begin position="1"/>
        <end position="26"/>
    </location>
</feature>
<dbReference type="eggNOG" id="ENOG502S89U">
    <property type="taxonomic scope" value="Eukaryota"/>
</dbReference>
<dbReference type="FunCoup" id="G8ZXU1">
    <property type="interactions" value="140"/>
</dbReference>
<dbReference type="GeneID" id="11505003"/>
<dbReference type="EMBL" id="HE616748">
    <property type="protein sequence ID" value="CCE93708.1"/>
    <property type="molecule type" value="Genomic_DNA"/>
</dbReference>
<sequence length="159" mass="17280">MSEPHADHSKKFEKHAEKAGEEAKKAVDELKKDDKVYKKKLQEGENYVVERVREFASFASTQVANTMNYACGVAHSTAARAQSLACRAASRSANPVILVNLLLGTGVVAALLTGYAKYDTRYLKDKSDGAILCVVGSATALLALDTVLSAKYYSKFDKK</sequence>
<evidence type="ECO:0000313" key="4">
    <source>
        <dbReference type="EMBL" id="CCE93708.1"/>
    </source>
</evidence>
<name>G8ZXU1_TORDE</name>
<organism evidence="4 5">
    <name type="scientific">Torulaspora delbrueckii</name>
    <name type="common">Yeast</name>
    <name type="synonym">Candida colliculosa</name>
    <dbReference type="NCBI Taxonomy" id="4950"/>
    <lineage>
        <taxon>Eukaryota</taxon>
        <taxon>Fungi</taxon>
        <taxon>Dikarya</taxon>
        <taxon>Ascomycota</taxon>
        <taxon>Saccharomycotina</taxon>
        <taxon>Saccharomycetes</taxon>
        <taxon>Saccharomycetales</taxon>
        <taxon>Saccharomycetaceae</taxon>
        <taxon>Torulaspora</taxon>
    </lineage>
</organism>
<dbReference type="RefSeq" id="XP_003682919.1">
    <property type="nucleotide sequence ID" value="XM_003682871.1"/>
</dbReference>
<dbReference type="HOGENOM" id="CLU_131065_0_0_1"/>
<dbReference type="KEGG" id="tdl:TDEL_0G03410"/>
<dbReference type="GO" id="GO:1990593">
    <property type="term" value="F:nascent polypeptide-associated complex binding"/>
    <property type="evidence" value="ECO:0007669"/>
    <property type="project" value="InterPro"/>
</dbReference>
<keyword evidence="2" id="KW-0472">Membrane</keyword>
<accession>G8ZXU1</accession>
<feature type="transmembrane region" description="Helical" evidence="2">
    <location>
        <begin position="97"/>
        <end position="117"/>
    </location>
</feature>
<dbReference type="GO" id="GO:0005741">
    <property type="term" value="C:mitochondrial outer membrane"/>
    <property type="evidence" value="ECO:0007669"/>
    <property type="project" value="InterPro"/>
</dbReference>
<dbReference type="AlphaFoldDB" id="G8ZXU1"/>
<dbReference type="OrthoDB" id="4034431at2759"/>
<dbReference type="Proteomes" id="UP000005627">
    <property type="component" value="Chromosome 7"/>
</dbReference>
<protein>
    <recommendedName>
        <fullName evidence="3">Mitochondrial outer membrane protein OM14 C-terminal domain-containing protein</fullName>
    </recommendedName>
</protein>
<proteinExistence type="predicted"/>
<evidence type="ECO:0000256" key="2">
    <source>
        <dbReference type="SAM" id="Phobius"/>
    </source>
</evidence>